<gene>
    <name evidence="3" type="ORF">CGI_10010433</name>
</gene>
<feature type="region of interest" description="Disordered" evidence="1">
    <location>
        <begin position="112"/>
        <end position="136"/>
    </location>
</feature>
<feature type="compositionally biased region" description="Low complexity" evidence="1">
    <location>
        <begin position="175"/>
        <end position="192"/>
    </location>
</feature>
<evidence type="ECO:0000256" key="2">
    <source>
        <dbReference type="SAM" id="Phobius"/>
    </source>
</evidence>
<feature type="compositionally biased region" description="Polar residues" evidence="1">
    <location>
        <begin position="551"/>
        <end position="562"/>
    </location>
</feature>
<sequence>MDTYNWETPQECLPSGCNECDLSEAVLDNPDTCGISEMARCVCDLTKLFYGENKHGTATACTKKTGDLCNRPGIQLNQRGECEPCPAGTEKTTNDFSLCKNITESRILTTIRPGTGYQPPITTPSPGGNMSRLSPKEDSIGTPGIVGITVAVVVLLAVSLGIFVYKKRRHLQEKSPSSNNISTDGSSGNSDGNSEKSLLMKSPPSLDLDKNDNKSYVKPTGMVKPMISVDKSKDCEDGDTHFSIEDEVMHQGIPRGNFMAGDNEERSEPSIPLETMGPENSITDVKAEYSADETDLKVPVASVRGRPVDYNTTVKALYSGETQVKQIVTGPSDGRSRRVGAIPLGEETVLKQVGSDNSRAVCQSDNTMVKPFVVSGDTAVKQEGPDLSKKNSEVKIGSVKPSVFLEETNPKCYDSLDTNRTVPVSPSTPEQFTNQRTTAEHNQVYDTNFPDISNGEEHSSPPIQGQTRTYNSSQQNSFQPSVCHTKAESKALNTERVPPSVDTRQLSQNNTSVNAKEFVAPQTQGSLRTSDQVSYSDKIHGQKNCGYLKDGNTTPGVSSVGVTSHGEPERGGSHDAEGGAEEGENLSPRTGSGLMTPRVTPICRPQRVEPVRALQMTAVQPSLQCTVGSVGRVNSKEYDQKEDLNPLHRQISGQNSSGSMCQNSTVENSTASSCYGTARKSEMESSAKNYYSVQGIPSEACSPEPIVINPLLRSESHEANDSHQPVTYNMMHNKSLGLNGLMAAPSLRPDSSDSVSGIAENRDMPMVIKREEIPMPARFEESNRHQVIPNYQIDPATLESGYCS</sequence>
<feature type="compositionally biased region" description="Polar residues" evidence="1">
    <location>
        <begin position="461"/>
        <end position="482"/>
    </location>
</feature>
<feature type="region of interest" description="Disordered" evidence="1">
    <location>
        <begin position="411"/>
        <end position="535"/>
    </location>
</feature>
<reference evidence="3" key="1">
    <citation type="journal article" date="2012" name="Nature">
        <title>The oyster genome reveals stress adaptation and complexity of shell formation.</title>
        <authorList>
            <person name="Zhang G."/>
            <person name="Fang X."/>
            <person name="Guo X."/>
            <person name="Li L."/>
            <person name="Luo R."/>
            <person name="Xu F."/>
            <person name="Yang P."/>
            <person name="Zhang L."/>
            <person name="Wang X."/>
            <person name="Qi H."/>
            <person name="Xiong Z."/>
            <person name="Que H."/>
            <person name="Xie Y."/>
            <person name="Holland P.W."/>
            <person name="Paps J."/>
            <person name="Zhu Y."/>
            <person name="Wu F."/>
            <person name="Chen Y."/>
            <person name="Wang J."/>
            <person name="Peng C."/>
            <person name="Meng J."/>
            <person name="Yang L."/>
            <person name="Liu J."/>
            <person name="Wen B."/>
            <person name="Zhang N."/>
            <person name="Huang Z."/>
            <person name="Zhu Q."/>
            <person name="Feng Y."/>
            <person name="Mount A."/>
            <person name="Hedgecock D."/>
            <person name="Xu Z."/>
            <person name="Liu Y."/>
            <person name="Domazet-Loso T."/>
            <person name="Du Y."/>
            <person name="Sun X."/>
            <person name="Zhang S."/>
            <person name="Liu B."/>
            <person name="Cheng P."/>
            <person name="Jiang X."/>
            <person name="Li J."/>
            <person name="Fan D."/>
            <person name="Wang W."/>
            <person name="Fu W."/>
            <person name="Wang T."/>
            <person name="Wang B."/>
            <person name="Zhang J."/>
            <person name="Peng Z."/>
            <person name="Li Y."/>
            <person name="Li N."/>
            <person name="Wang J."/>
            <person name="Chen M."/>
            <person name="He Y."/>
            <person name="Tan F."/>
            <person name="Song X."/>
            <person name="Zheng Q."/>
            <person name="Huang R."/>
            <person name="Yang H."/>
            <person name="Du X."/>
            <person name="Chen L."/>
            <person name="Yang M."/>
            <person name="Gaffney P.M."/>
            <person name="Wang S."/>
            <person name="Luo L."/>
            <person name="She Z."/>
            <person name="Ming Y."/>
            <person name="Huang W."/>
            <person name="Zhang S."/>
            <person name="Huang B."/>
            <person name="Zhang Y."/>
            <person name="Qu T."/>
            <person name="Ni P."/>
            <person name="Miao G."/>
            <person name="Wang J."/>
            <person name="Wang Q."/>
            <person name="Steinberg C.E."/>
            <person name="Wang H."/>
            <person name="Li N."/>
            <person name="Qian L."/>
            <person name="Zhang G."/>
            <person name="Li Y."/>
            <person name="Yang H."/>
            <person name="Liu X."/>
            <person name="Wang J."/>
            <person name="Yin Y."/>
            <person name="Wang J."/>
        </authorList>
    </citation>
    <scope>NUCLEOTIDE SEQUENCE [LARGE SCALE GENOMIC DNA]</scope>
    <source>
        <strain evidence="3">05x7-T-G4-1.051#20</strain>
    </source>
</reference>
<organism evidence="3">
    <name type="scientific">Magallana gigas</name>
    <name type="common">Pacific oyster</name>
    <name type="synonym">Crassostrea gigas</name>
    <dbReference type="NCBI Taxonomy" id="29159"/>
    <lineage>
        <taxon>Eukaryota</taxon>
        <taxon>Metazoa</taxon>
        <taxon>Spiralia</taxon>
        <taxon>Lophotrochozoa</taxon>
        <taxon>Mollusca</taxon>
        <taxon>Bivalvia</taxon>
        <taxon>Autobranchia</taxon>
        <taxon>Pteriomorphia</taxon>
        <taxon>Ostreida</taxon>
        <taxon>Ostreoidea</taxon>
        <taxon>Ostreidae</taxon>
        <taxon>Magallana</taxon>
    </lineage>
</organism>
<feature type="region of interest" description="Disordered" evidence="1">
    <location>
        <begin position="258"/>
        <end position="278"/>
    </location>
</feature>
<feature type="compositionally biased region" description="Basic and acidic residues" evidence="1">
    <location>
        <begin position="566"/>
        <end position="577"/>
    </location>
</feature>
<feature type="compositionally biased region" description="Polar residues" evidence="1">
    <location>
        <begin position="521"/>
        <end position="535"/>
    </location>
</feature>
<dbReference type="EMBL" id="JH816693">
    <property type="protein sequence ID" value="EKC29353.1"/>
    <property type="molecule type" value="Genomic_DNA"/>
</dbReference>
<dbReference type="AlphaFoldDB" id="K1Q604"/>
<keyword evidence="2" id="KW-1133">Transmembrane helix</keyword>
<evidence type="ECO:0000313" key="3">
    <source>
        <dbReference type="EMBL" id="EKC29353.1"/>
    </source>
</evidence>
<evidence type="ECO:0000256" key="1">
    <source>
        <dbReference type="SAM" id="MobiDB-lite"/>
    </source>
</evidence>
<keyword evidence="2" id="KW-0812">Transmembrane</keyword>
<feature type="region of interest" description="Disordered" evidence="1">
    <location>
        <begin position="171"/>
        <end position="223"/>
    </location>
</feature>
<feature type="transmembrane region" description="Helical" evidence="2">
    <location>
        <begin position="144"/>
        <end position="165"/>
    </location>
</feature>
<feature type="region of interest" description="Disordered" evidence="1">
    <location>
        <begin position="548"/>
        <end position="599"/>
    </location>
</feature>
<feature type="compositionally biased region" description="Polar residues" evidence="1">
    <location>
        <begin position="416"/>
        <end position="446"/>
    </location>
</feature>
<accession>K1Q604</accession>
<protein>
    <submittedName>
        <fullName evidence="3">Uncharacterized protein</fullName>
    </submittedName>
</protein>
<dbReference type="InParanoid" id="K1Q604"/>
<keyword evidence="2" id="KW-0472">Membrane</keyword>
<feature type="compositionally biased region" description="Polar residues" evidence="1">
    <location>
        <begin position="502"/>
        <end position="514"/>
    </location>
</feature>
<name>K1Q604_MAGGI</name>
<dbReference type="HOGENOM" id="CLU_350316_0_0_1"/>
<proteinExistence type="predicted"/>
<feature type="region of interest" description="Disordered" evidence="1">
    <location>
        <begin position="641"/>
        <end position="673"/>
    </location>
</feature>
<feature type="compositionally biased region" description="Polar residues" evidence="1">
    <location>
        <begin position="651"/>
        <end position="673"/>
    </location>
</feature>